<dbReference type="PANTHER" id="PTHR47396:SF1">
    <property type="entry name" value="ATP-DEPENDENT HELICASE IRC3-RELATED"/>
    <property type="match status" value="1"/>
</dbReference>
<dbReference type="InterPro" id="IPR006935">
    <property type="entry name" value="Helicase/UvrB_N"/>
</dbReference>
<dbReference type="SUPFAM" id="SSF52540">
    <property type="entry name" value="P-loop containing nucleoside triphosphate hydrolases"/>
    <property type="match status" value="1"/>
</dbReference>
<dbReference type="SMART" id="SM00490">
    <property type="entry name" value="HELICc"/>
    <property type="match status" value="1"/>
</dbReference>
<dbReference type="PROSITE" id="PS51192">
    <property type="entry name" value="HELICASE_ATP_BIND_1"/>
    <property type="match status" value="1"/>
</dbReference>
<dbReference type="EMBL" id="JACGZW010000007">
    <property type="protein sequence ID" value="MBB1155947.1"/>
    <property type="molecule type" value="Genomic_DNA"/>
</dbReference>
<evidence type="ECO:0000313" key="3">
    <source>
        <dbReference type="EMBL" id="MBB1155947.1"/>
    </source>
</evidence>
<name>A0A7W3W060_9PSEU</name>
<feature type="domain" description="Helicase C-terminal" evidence="2">
    <location>
        <begin position="1424"/>
        <end position="1568"/>
    </location>
</feature>
<dbReference type="Pfam" id="PF04851">
    <property type="entry name" value="ResIII"/>
    <property type="match status" value="1"/>
</dbReference>
<accession>A0A7W3W060</accession>
<dbReference type="SMART" id="SM00487">
    <property type="entry name" value="DEXDc"/>
    <property type="match status" value="1"/>
</dbReference>
<evidence type="ECO:0000313" key="4">
    <source>
        <dbReference type="Proteomes" id="UP000526734"/>
    </source>
</evidence>
<comment type="caution">
    <text evidence="3">The sequence shown here is derived from an EMBL/GenBank/DDBJ whole genome shotgun (WGS) entry which is preliminary data.</text>
</comment>
<keyword evidence="3" id="KW-0547">Nucleotide-binding</keyword>
<dbReference type="InterPro" id="IPR027417">
    <property type="entry name" value="P-loop_NTPase"/>
</dbReference>
<dbReference type="InterPro" id="IPR050742">
    <property type="entry name" value="Helicase_Restrict-Modif_Enz"/>
</dbReference>
<dbReference type="Proteomes" id="UP000526734">
    <property type="component" value="Unassembled WGS sequence"/>
</dbReference>
<proteinExistence type="predicted"/>
<dbReference type="GO" id="GO:0036121">
    <property type="term" value="F:double-stranded DNA helicase activity"/>
    <property type="evidence" value="ECO:0007669"/>
    <property type="project" value="TreeGrafter"/>
</dbReference>
<dbReference type="PROSITE" id="PS51194">
    <property type="entry name" value="HELICASE_CTER"/>
    <property type="match status" value="1"/>
</dbReference>
<dbReference type="Gene3D" id="3.30.565.10">
    <property type="entry name" value="Histidine kinase-like ATPase, C-terminal domain"/>
    <property type="match status" value="1"/>
</dbReference>
<gene>
    <name evidence="3" type="ORF">H4281_22595</name>
</gene>
<dbReference type="InterPro" id="IPR014001">
    <property type="entry name" value="Helicase_ATP-bd"/>
</dbReference>
<keyword evidence="3" id="KW-0347">Helicase</keyword>
<dbReference type="Pfam" id="PF00271">
    <property type="entry name" value="Helicase_C"/>
    <property type="match status" value="1"/>
</dbReference>
<dbReference type="GO" id="GO:0005524">
    <property type="term" value="F:ATP binding"/>
    <property type="evidence" value="ECO:0007669"/>
    <property type="project" value="InterPro"/>
</dbReference>
<keyword evidence="3" id="KW-0378">Hydrolase</keyword>
<dbReference type="GO" id="GO:0000403">
    <property type="term" value="F:Y-form DNA binding"/>
    <property type="evidence" value="ECO:0007669"/>
    <property type="project" value="TreeGrafter"/>
</dbReference>
<evidence type="ECO:0000259" key="2">
    <source>
        <dbReference type="PROSITE" id="PS51194"/>
    </source>
</evidence>
<sequence length="1568" mass="173908">MTRPEAWGPDPTLVNEVRSRLATAISVYTANPDLISEHANHEESIRVGGYSDRTLLELVQNAADALSGVANPERTTGRVEIVLDTESQTLYCANTGRPFSKNGLVTIMHAHLSDKRGDEIGRFGLGFKSVLAVSDAPQVFSRSVSFEFNSPQARSAISSVAATAKRYPILRTATALDPLAAFESDPILAGMAEWATTIVKLPRARGLARLRSDIERFPSEFLLFVGTVREITLRVLGTDSFETTHVSRDLGDGILKIERPDGSGDEWIVQNRMHTPTAEARRQVGEAVSREQVKVTVAVPRRQARQRIGQFWSYFPLQDQTSASALFNAPWSVNDDRTTLLRNDYNREMVRTLSGMFVSLLPLVSTAEDPAAHLDYMPARGREPLSFGDELLCAHVPRMSAKVPLVPDATGTLKPSASLRPLDLGIVGIKESDHLAWADSPNTADDVPHWRCYASTQRAMRLRQLLTAAASPDLLDSDRDAKRALDSIPKRGLLSWLREWAEGDDVASAADAIKFVLLHRNLPDVDQARVVPTTDGMRAMRDKNIVFLHQEDGVEIERAVFVDPELLARSGVESALREFGFRDLDPLAILNARLAKLTTDPHTEQLTKLWEAILDVPVTVAAKTLANHRAVVKVPTQDGNWAWPTQVFDLDEPLGDNLAARLLDHQRCMPVVAHQIGVVHRPVGKYALEDEPLLDRYREWVLTTINSRRGPGERPVERIELYPGDGPGPFSVLFFLKDAKASNRIRAAWTAKLLQESDGEWICEDLDTGASQPVMSPVRWAADRAGLLESNRGFRPPGELVAPSMLKYRNLLPIFQGPRQVADALEMPDELSSVPPSVLKEALEAQIFPSSLDDTALAEFITAARRIAYPDSRPETIPARVQRAIEARSPASVYLATTDEQEEFLSSRQRPYLRVTEEQEGEFTTLMGCRRFEESFAFSVVIDGEQKSERVVDLFSGLRAPHIPNIVTSATVTRALQIVKRVTTEDGVEHQSLEWHLDGSRLTVSGDADERRLLNIVNEAFNLRLTNAELDDVLQAGIDHRLERLRQEAKAASTDAERLDIYFGPDDLREALPKGLWHALASQGLVDDSTSAGELILTVYGSDAISQLADQFQNDGFTDVPRSWAGGAATISWLRKMGFGAKYAGRHTQRQEGEFVVPGAVKLSPLHDFQEKISQQLKDVLTLREANGHHLKAMVELPTGAGKTRVAAETVLRLFIDGGMRGPVLWIAQSQELCEQAVQTWSTVWRGLGDERPLTVCRLWDTNTVHEPDTDFSVIVATDAKLDVILDSPEYMWLKEATAVIIDEGHRAGGSERYTRILNWLGVAGRSWERPLVGLSATPFKGTSEAATAALSSRFGDRKINIFDTVSAYRALTERRVLAQVEHEVLPGIEFVLEPDEIAEAEEKRRIPSRVMGRIGADQARMSILVEHILSLDKSWPVLVFTPDVLSAQVLAATLRYRAVAAKAVSGQTSRQERRDIIEQFKGNEIRVLTNCDLLAQGFDAPGVRALYIARPTFSPNAYIQMAGRGLRGPENGGKEKCLIVDIADNFGAFTDWLGYREYEPLWQEPRS</sequence>
<organism evidence="3 4">
    <name type="scientific">Amycolatopsis dendrobii</name>
    <dbReference type="NCBI Taxonomy" id="2760662"/>
    <lineage>
        <taxon>Bacteria</taxon>
        <taxon>Bacillati</taxon>
        <taxon>Actinomycetota</taxon>
        <taxon>Actinomycetes</taxon>
        <taxon>Pseudonocardiales</taxon>
        <taxon>Pseudonocardiaceae</taxon>
        <taxon>Amycolatopsis</taxon>
    </lineage>
</organism>
<feature type="domain" description="Helicase ATP-binding" evidence="1">
    <location>
        <begin position="1184"/>
        <end position="1357"/>
    </location>
</feature>
<evidence type="ECO:0000259" key="1">
    <source>
        <dbReference type="PROSITE" id="PS51192"/>
    </source>
</evidence>
<dbReference type="GO" id="GO:0016787">
    <property type="term" value="F:hydrolase activity"/>
    <property type="evidence" value="ECO:0007669"/>
    <property type="project" value="InterPro"/>
</dbReference>
<dbReference type="RefSeq" id="WP_182892915.1">
    <property type="nucleotide sequence ID" value="NZ_JACGZW010000007.1"/>
</dbReference>
<dbReference type="Gene3D" id="3.40.50.300">
    <property type="entry name" value="P-loop containing nucleotide triphosphate hydrolases"/>
    <property type="match status" value="2"/>
</dbReference>
<dbReference type="NCBIfam" id="NF047352">
    <property type="entry name" value="P_loop_sacsin"/>
    <property type="match status" value="1"/>
</dbReference>
<keyword evidence="3" id="KW-0067">ATP-binding</keyword>
<dbReference type="PANTHER" id="PTHR47396">
    <property type="entry name" value="TYPE I RESTRICTION ENZYME ECOKI R PROTEIN"/>
    <property type="match status" value="1"/>
</dbReference>
<dbReference type="SUPFAM" id="SSF55874">
    <property type="entry name" value="ATPase domain of HSP90 chaperone/DNA topoisomerase II/histidine kinase"/>
    <property type="match status" value="1"/>
</dbReference>
<reference evidence="3 4" key="1">
    <citation type="submission" date="2020-08" db="EMBL/GenBank/DDBJ databases">
        <title>Amycolatopsis sp. nov. DR6-1 isolated from Dendrobium heterocarpum.</title>
        <authorList>
            <person name="Tedsree N."/>
            <person name="Kuncharoen N."/>
            <person name="Likhitwitayawuid K."/>
            <person name="Tanasupawat S."/>
        </authorList>
    </citation>
    <scope>NUCLEOTIDE SEQUENCE [LARGE SCALE GENOMIC DNA]</scope>
    <source>
        <strain evidence="3 4">DR6-1</strain>
    </source>
</reference>
<dbReference type="GO" id="GO:0061749">
    <property type="term" value="F:forked DNA-dependent helicase activity"/>
    <property type="evidence" value="ECO:0007669"/>
    <property type="project" value="TreeGrafter"/>
</dbReference>
<dbReference type="InterPro" id="IPR036890">
    <property type="entry name" value="HATPase_C_sf"/>
</dbReference>
<dbReference type="InterPro" id="IPR001650">
    <property type="entry name" value="Helicase_C-like"/>
</dbReference>
<keyword evidence="4" id="KW-1185">Reference proteome</keyword>
<protein>
    <submittedName>
        <fullName evidence="3">DEAD/DEAH box helicase family protein</fullName>
    </submittedName>
</protein>